<feature type="transmembrane region" description="Helical" evidence="2">
    <location>
        <begin position="171"/>
        <end position="188"/>
    </location>
</feature>
<evidence type="ECO:0000313" key="5">
    <source>
        <dbReference type="Proteomes" id="UP000288547"/>
    </source>
</evidence>
<dbReference type="InterPro" id="IPR002656">
    <property type="entry name" value="Acyl_transf_3_dom"/>
</dbReference>
<keyword evidence="2" id="KW-0472">Membrane</keyword>
<gene>
    <name evidence="4" type="ORF">ELQ90_08920</name>
</gene>
<feature type="region of interest" description="Disordered" evidence="1">
    <location>
        <begin position="219"/>
        <end position="404"/>
    </location>
</feature>
<keyword evidence="5" id="KW-1185">Reference proteome</keyword>
<sequence>MSDDGGGLRVSGVTPGPLDPPRRELRQLTGLRIIAALWVVLFHFEGQYARLLPEIGGVVWATGSRGFLAVDLFFVLSGYILAYQHLRTFSEGRGRFGRFLLKRLARIYPVHLATLVFLVLVVLVGARIGVTLGRAEHFTVEGAVQDLLLVRGWFWPSQGWNYPAWSLSAEWLAYLLFPVICLVIARVAHPRRSALVVVMLALVAVEGVGAAALPWADQDARRTPPRPHGVLLRGGTVPVHRERSRHHGEGLERSPDPRGVRRRDTVPPRGPLPRSDQPRGLRRHHRSARDGHRPGRGHPRIPAHGIRRPDIVQRVHDARHRASAVTRAVPRHRRGGGLAAPGTSRSRPRPASRRAGGRGPSLPPRGATGPACRHVLDEPAHGSARMTVRPRSGRTAAEHRALRP</sequence>
<evidence type="ECO:0000256" key="2">
    <source>
        <dbReference type="SAM" id="Phobius"/>
    </source>
</evidence>
<evidence type="ECO:0000256" key="1">
    <source>
        <dbReference type="SAM" id="MobiDB-lite"/>
    </source>
</evidence>
<dbReference type="Pfam" id="PF01757">
    <property type="entry name" value="Acyl_transf_3"/>
    <property type="match status" value="1"/>
</dbReference>
<feature type="transmembrane region" description="Helical" evidence="2">
    <location>
        <begin position="195"/>
        <end position="216"/>
    </location>
</feature>
<feature type="transmembrane region" description="Helical" evidence="2">
    <location>
        <begin position="29"/>
        <end position="46"/>
    </location>
</feature>
<dbReference type="OrthoDB" id="9796461at2"/>
<dbReference type="GO" id="GO:0009103">
    <property type="term" value="P:lipopolysaccharide biosynthetic process"/>
    <property type="evidence" value="ECO:0007669"/>
    <property type="project" value="TreeGrafter"/>
</dbReference>
<organism evidence="4 5">
    <name type="scientific">Labedella phragmitis</name>
    <dbReference type="NCBI Taxonomy" id="2498849"/>
    <lineage>
        <taxon>Bacteria</taxon>
        <taxon>Bacillati</taxon>
        <taxon>Actinomycetota</taxon>
        <taxon>Actinomycetes</taxon>
        <taxon>Micrococcales</taxon>
        <taxon>Microbacteriaceae</taxon>
        <taxon>Labedella</taxon>
    </lineage>
</organism>
<keyword evidence="2" id="KW-0812">Transmembrane</keyword>
<comment type="caution">
    <text evidence="4">The sequence shown here is derived from an EMBL/GenBank/DDBJ whole genome shotgun (WGS) entry which is preliminary data.</text>
</comment>
<dbReference type="PANTHER" id="PTHR23028:SF53">
    <property type="entry name" value="ACYL_TRANSF_3 DOMAIN-CONTAINING PROTEIN"/>
    <property type="match status" value="1"/>
</dbReference>
<name>A0A3S4AKZ3_9MICO</name>
<reference evidence="4 5" key="1">
    <citation type="submission" date="2018-12" db="EMBL/GenBank/DDBJ databases">
        <authorList>
            <person name="Li F."/>
        </authorList>
    </citation>
    <scope>NUCLEOTIDE SEQUENCE [LARGE SCALE GENOMIC DNA]</scope>
    <source>
        <strain evidence="4 5">11W25H-1</strain>
    </source>
</reference>
<feature type="compositionally biased region" description="Basic and acidic residues" evidence="1">
    <location>
        <begin position="307"/>
        <end position="316"/>
    </location>
</feature>
<keyword evidence="2" id="KW-1133">Transmembrane helix</keyword>
<feature type="compositionally biased region" description="Basic residues" evidence="1">
    <location>
        <begin position="346"/>
        <end position="356"/>
    </location>
</feature>
<proteinExistence type="predicted"/>
<dbReference type="PANTHER" id="PTHR23028">
    <property type="entry name" value="ACETYLTRANSFERASE"/>
    <property type="match status" value="1"/>
</dbReference>
<feature type="transmembrane region" description="Helical" evidence="2">
    <location>
        <begin position="66"/>
        <end position="86"/>
    </location>
</feature>
<evidence type="ECO:0000313" key="4">
    <source>
        <dbReference type="EMBL" id="RWZ50936.1"/>
    </source>
</evidence>
<dbReference type="AlphaFoldDB" id="A0A3S4AKZ3"/>
<protein>
    <recommendedName>
        <fullName evidence="3">Acyltransferase 3 domain-containing protein</fullName>
    </recommendedName>
</protein>
<dbReference type="InterPro" id="IPR050879">
    <property type="entry name" value="Acyltransferase_3"/>
</dbReference>
<dbReference type="GO" id="GO:0016020">
    <property type="term" value="C:membrane"/>
    <property type="evidence" value="ECO:0007669"/>
    <property type="project" value="TreeGrafter"/>
</dbReference>
<dbReference type="EMBL" id="RZNB01000003">
    <property type="protein sequence ID" value="RWZ50936.1"/>
    <property type="molecule type" value="Genomic_DNA"/>
</dbReference>
<feature type="domain" description="Acyltransferase 3" evidence="3">
    <location>
        <begin position="27"/>
        <end position="204"/>
    </location>
</feature>
<accession>A0A3S4AKZ3</accession>
<dbReference type="Proteomes" id="UP000288547">
    <property type="component" value="Unassembled WGS sequence"/>
</dbReference>
<dbReference type="GO" id="GO:0016747">
    <property type="term" value="F:acyltransferase activity, transferring groups other than amino-acyl groups"/>
    <property type="evidence" value="ECO:0007669"/>
    <property type="project" value="InterPro"/>
</dbReference>
<feature type="compositionally biased region" description="Basic and acidic residues" evidence="1">
    <location>
        <begin position="247"/>
        <end position="266"/>
    </location>
</feature>
<evidence type="ECO:0000259" key="3">
    <source>
        <dbReference type="Pfam" id="PF01757"/>
    </source>
</evidence>
<feature type="transmembrane region" description="Helical" evidence="2">
    <location>
        <begin position="107"/>
        <end position="130"/>
    </location>
</feature>